<evidence type="ECO:0000256" key="1">
    <source>
        <dbReference type="ARBA" id="ARBA00009820"/>
    </source>
</evidence>
<feature type="transmembrane region" description="Helical" evidence="3">
    <location>
        <begin position="16"/>
        <end position="38"/>
    </location>
</feature>
<comment type="caution">
    <text evidence="4">The sequence shown here is derived from an EMBL/GenBank/DDBJ whole genome shotgun (WGS) entry which is preliminary data.</text>
</comment>
<dbReference type="InterPro" id="IPR011659">
    <property type="entry name" value="WD40"/>
</dbReference>
<dbReference type="Gene3D" id="2.120.10.30">
    <property type="entry name" value="TolB, C-terminal domain"/>
    <property type="match status" value="1"/>
</dbReference>
<evidence type="ECO:0000256" key="2">
    <source>
        <dbReference type="SAM" id="MobiDB-lite"/>
    </source>
</evidence>
<dbReference type="SUPFAM" id="SSF69304">
    <property type="entry name" value="Tricorn protease N-terminal domain"/>
    <property type="match status" value="1"/>
</dbReference>
<dbReference type="Proteomes" id="UP000252355">
    <property type="component" value="Unassembled WGS sequence"/>
</dbReference>
<dbReference type="AlphaFoldDB" id="A0A367ZTR1"/>
<evidence type="ECO:0000313" key="5">
    <source>
        <dbReference type="Proteomes" id="UP000252355"/>
    </source>
</evidence>
<keyword evidence="3" id="KW-1133">Transmembrane helix</keyword>
<dbReference type="PANTHER" id="PTHR36842">
    <property type="entry name" value="PROTEIN TOLB HOMOLOG"/>
    <property type="match status" value="1"/>
</dbReference>
<dbReference type="Pfam" id="PF07676">
    <property type="entry name" value="PD40"/>
    <property type="match status" value="2"/>
</dbReference>
<evidence type="ECO:0000313" key="4">
    <source>
        <dbReference type="EMBL" id="RCK81534.1"/>
    </source>
</evidence>
<organism evidence="4 5">
    <name type="scientific">Candidatus Ozemobacter sibiricus</name>
    <dbReference type="NCBI Taxonomy" id="2268124"/>
    <lineage>
        <taxon>Bacteria</taxon>
        <taxon>Candidatus Ozemobacteria</taxon>
        <taxon>Candidatus Ozemobacterales</taxon>
        <taxon>Candidatus Ozemobacteraceae</taxon>
        <taxon>Candidatus Ozemobacter</taxon>
    </lineage>
</organism>
<accession>A0A367ZTR1</accession>
<dbReference type="Pfam" id="PF26549">
    <property type="entry name" value="Tricorn_N"/>
    <property type="match status" value="1"/>
</dbReference>
<evidence type="ECO:0000256" key="3">
    <source>
        <dbReference type="SAM" id="Phobius"/>
    </source>
</evidence>
<dbReference type="EMBL" id="QOQW01000001">
    <property type="protein sequence ID" value="RCK81534.1"/>
    <property type="molecule type" value="Genomic_DNA"/>
</dbReference>
<comment type="similarity">
    <text evidence="1">Belongs to the TolB family.</text>
</comment>
<name>A0A367ZTR1_9BACT</name>
<dbReference type="InterPro" id="IPR011042">
    <property type="entry name" value="6-blade_b-propeller_TolB-like"/>
</dbReference>
<protein>
    <submittedName>
        <fullName evidence="4">TolB protein</fullName>
    </submittedName>
</protein>
<gene>
    <name evidence="4" type="ORF">OZSIB_0668</name>
</gene>
<proteinExistence type="inferred from homology"/>
<dbReference type="PANTHER" id="PTHR36842:SF1">
    <property type="entry name" value="PROTEIN TOLB"/>
    <property type="match status" value="1"/>
</dbReference>
<reference evidence="4 5" key="1">
    <citation type="submission" date="2018-05" db="EMBL/GenBank/DDBJ databases">
        <title>A metagenomic window into the 2 km-deep terrestrial subsurface aquifer revealed taxonomically and functionally diverse microbial community comprising novel uncultured bacterial lineages.</title>
        <authorList>
            <person name="Kadnikov V.V."/>
            <person name="Mardanov A.V."/>
            <person name="Beletsky A.V."/>
            <person name="Banks D."/>
            <person name="Pimenov N.V."/>
            <person name="Frank Y.A."/>
            <person name="Karnachuk O.V."/>
            <person name="Ravin N.V."/>
        </authorList>
    </citation>
    <scope>NUCLEOTIDE SEQUENCE [LARGE SCALE GENOMIC DNA]</scope>
    <source>
        <strain evidence="4">BY5</strain>
    </source>
</reference>
<keyword evidence="3" id="KW-0472">Membrane</keyword>
<feature type="region of interest" description="Disordered" evidence="2">
    <location>
        <begin position="51"/>
        <end position="136"/>
    </location>
</feature>
<sequence>MCDTPQKRRQRSRQRLFLGLFIFLAGALVGSLVDSFLFKGRAWDHSILGPLASDQGRPAVGAGQPATGGNGNQSSSASVAPPPPHPSPGPGAVGQVPAPEADLPASPAAAVTSLSPAPPGPGSEPVAALASPSPSQIPVPTATVAAAAEPSAGEVLTPSLPSPPQWPAVKLSFEAATELEGGADIDFHGSLSPDGRTLIFSSNRAADGKTGPLQCYVKEPTPGAPAVLAFPWPGQVWTPELLPDGRTIVFSSDSQKPEHLFLIDRETRQSRQLTTGTAKNMMPAVSPDGRFVAFVSNRRGNNDIWIMGLDGANLIQITSGPEDDREPRWWPDGRSLIFTRIKERYKDSMIMRVPLDPQGPPQPLIAGGGRHWLADPSPDGRYVAFVRSKQADGSGNGIFVRRLESGDEFAVAPPGLGECYRPIWTRDMTGLIFHAERANRKNLFLARLRQTPLD</sequence>
<keyword evidence="3" id="KW-0812">Transmembrane</keyword>
<feature type="compositionally biased region" description="Pro residues" evidence="2">
    <location>
        <begin position="80"/>
        <end position="89"/>
    </location>
</feature>